<dbReference type="GO" id="GO:0004519">
    <property type="term" value="F:endonuclease activity"/>
    <property type="evidence" value="ECO:0007669"/>
    <property type="project" value="UniProtKB-KW"/>
</dbReference>
<dbReference type="AlphaFoldDB" id="A0A437JA28"/>
<dbReference type="PANTHER" id="PTHR38590:SF1">
    <property type="entry name" value="BLL0828 PROTEIN"/>
    <property type="match status" value="1"/>
</dbReference>
<keyword evidence="3" id="KW-0540">Nuclease</keyword>
<dbReference type="PANTHER" id="PTHR38590">
    <property type="entry name" value="BLL0828 PROTEIN"/>
    <property type="match status" value="1"/>
</dbReference>
<dbReference type="CDD" id="cd01038">
    <property type="entry name" value="Endonuclease_DUF559"/>
    <property type="match status" value="1"/>
</dbReference>
<organism evidence="3 4">
    <name type="scientific">Sphingobium algorifonticola</name>
    <dbReference type="NCBI Taxonomy" id="2008318"/>
    <lineage>
        <taxon>Bacteria</taxon>
        <taxon>Pseudomonadati</taxon>
        <taxon>Pseudomonadota</taxon>
        <taxon>Alphaproteobacteria</taxon>
        <taxon>Sphingomonadales</taxon>
        <taxon>Sphingomonadaceae</taxon>
        <taxon>Sphingobium</taxon>
    </lineage>
</organism>
<dbReference type="SUPFAM" id="SSF52980">
    <property type="entry name" value="Restriction endonuclease-like"/>
    <property type="match status" value="1"/>
</dbReference>
<dbReference type="InterPro" id="IPR007569">
    <property type="entry name" value="DUF559"/>
</dbReference>
<evidence type="ECO:0000259" key="2">
    <source>
        <dbReference type="Pfam" id="PF04480"/>
    </source>
</evidence>
<gene>
    <name evidence="3" type="ORF">ENE74_05425</name>
</gene>
<sequence length="128" mass="14227">MRRNPTEPEKRLWRALSGAKLGGHKFRRQSVIGGAIADFLCPQKALIVEIDGDTHDAPSDALRDKALHQLGYRVIRFSNPEVMTNLDGVLERLLAVLDATPDRWNSPHPNPSPEGEGLETRNDNAPNQ</sequence>
<dbReference type="Pfam" id="PF04480">
    <property type="entry name" value="DUF559"/>
    <property type="match status" value="1"/>
</dbReference>
<accession>A0A437JA28</accession>
<proteinExistence type="predicted"/>
<comment type="caution">
    <text evidence="3">The sequence shown here is derived from an EMBL/GenBank/DDBJ whole genome shotgun (WGS) entry which is preliminary data.</text>
</comment>
<evidence type="ECO:0000313" key="4">
    <source>
        <dbReference type="Proteomes" id="UP000282977"/>
    </source>
</evidence>
<dbReference type="OrthoDB" id="9798754at2"/>
<dbReference type="EMBL" id="RZUL01000002">
    <property type="protein sequence ID" value="RVT42369.1"/>
    <property type="molecule type" value="Genomic_DNA"/>
</dbReference>
<keyword evidence="3" id="KW-0255">Endonuclease</keyword>
<dbReference type="InterPro" id="IPR011335">
    <property type="entry name" value="Restrct_endonuc-II-like"/>
</dbReference>
<reference evidence="3 4" key="1">
    <citation type="submission" date="2019-01" db="EMBL/GenBank/DDBJ databases">
        <authorList>
            <person name="Chen W.-M."/>
        </authorList>
    </citation>
    <scope>NUCLEOTIDE SEQUENCE [LARGE SCALE GENOMIC DNA]</scope>
    <source>
        <strain evidence="3 4">TLA-22</strain>
    </source>
</reference>
<evidence type="ECO:0000256" key="1">
    <source>
        <dbReference type="SAM" id="MobiDB-lite"/>
    </source>
</evidence>
<feature type="region of interest" description="Disordered" evidence="1">
    <location>
        <begin position="100"/>
        <end position="128"/>
    </location>
</feature>
<dbReference type="InterPro" id="IPR047216">
    <property type="entry name" value="Endonuclease_DUF559_bact"/>
</dbReference>
<feature type="domain" description="DUF559" evidence="2">
    <location>
        <begin position="1"/>
        <end position="97"/>
    </location>
</feature>
<name>A0A437JA28_9SPHN</name>
<keyword evidence="3" id="KW-0378">Hydrolase</keyword>
<dbReference type="Gene3D" id="3.40.960.10">
    <property type="entry name" value="VSR Endonuclease"/>
    <property type="match status" value="1"/>
</dbReference>
<dbReference type="Proteomes" id="UP000282977">
    <property type="component" value="Unassembled WGS sequence"/>
</dbReference>
<evidence type="ECO:0000313" key="3">
    <source>
        <dbReference type="EMBL" id="RVT42369.1"/>
    </source>
</evidence>
<protein>
    <submittedName>
        <fullName evidence="3">Endonuclease domain-containing protein</fullName>
    </submittedName>
</protein>
<keyword evidence="4" id="KW-1185">Reference proteome</keyword>